<keyword evidence="3" id="KW-1185">Reference proteome</keyword>
<sequence length="170" mass="18485">MTQADDLLQRFSRSSAPVDPDVDPFVEDDVLQEAQVLDARVDAVSSIAAILLDLRTALQFEVGNFAMLVVHGVRSAEWQTEQPPKPPTAWTVVSSRTTRPSGLVHFHLGMWPDAQWASEGASATFFVFDVPGIADTPPDYGSDGPTVVRAGLPHWSSTVEVIQETFLPAI</sequence>
<dbReference type="EMBL" id="PGTZ01000008">
    <property type="protein sequence ID" value="PJI93554.1"/>
    <property type="molecule type" value="Genomic_DNA"/>
</dbReference>
<feature type="region of interest" description="Disordered" evidence="1">
    <location>
        <begin position="1"/>
        <end position="22"/>
    </location>
</feature>
<protein>
    <submittedName>
        <fullName evidence="2">Uncharacterized protein</fullName>
    </submittedName>
</protein>
<accession>A0A2M8WRN7</accession>
<reference evidence="2 3" key="1">
    <citation type="submission" date="2017-11" db="EMBL/GenBank/DDBJ databases">
        <title>Genomic Encyclopedia of Archaeal and Bacterial Type Strains, Phase II (KMG-II): From Individual Species to Whole Genera.</title>
        <authorList>
            <person name="Goeker M."/>
        </authorList>
    </citation>
    <scope>NUCLEOTIDE SEQUENCE [LARGE SCALE GENOMIC DNA]</scope>
    <source>
        <strain evidence="2 3">DSM 22413</strain>
    </source>
</reference>
<gene>
    <name evidence="2" type="ORF">CLV34_2129</name>
</gene>
<evidence type="ECO:0000313" key="2">
    <source>
        <dbReference type="EMBL" id="PJI93554.1"/>
    </source>
</evidence>
<comment type="caution">
    <text evidence="2">The sequence shown here is derived from an EMBL/GenBank/DDBJ whole genome shotgun (WGS) entry which is preliminary data.</text>
</comment>
<dbReference type="AlphaFoldDB" id="A0A2M8WRN7"/>
<evidence type="ECO:0000256" key="1">
    <source>
        <dbReference type="SAM" id="MobiDB-lite"/>
    </source>
</evidence>
<organism evidence="2 3">
    <name type="scientific">Luteimicrobium subarcticum</name>
    <dbReference type="NCBI Taxonomy" id="620910"/>
    <lineage>
        <taxon>Bacteria</taxon>
        <taxon>Bacillati</taxon>
        <taxon>Actinomycetota</taxon>
        <taxon>Actinomycetes</taxon>
        <taxon>Micrococcales</taxon>
        <taxon>Luteimicrobium</taxon>
    </lineage>
</organism>
<dbReference type="Proteomes" id="UP000231586">
    <property type="component" value="Unassembled WGS sequence"/>
</dbReference>
<proteinExistence type="predicted"/>
<name>A0A2M8WRN7_9MICO</name>
<evidence type="ECO:0000313" key="3">
    <source>
        <dbReference type="Proteomes" id="UP000231586"/>
    </source>
</evidence>